<dbReference type="SUPFAM" id="SSF88697">
    <property type="entry name" value="PUA domain-like"/>
    <property type="match status" value="1"/>
</dbReference>
<name>A0A465RH87_LISMN</name>
<dbReference type="Proteomes" id="UP000548826">
    <property type="component" value="Unassembled WGS sequence"/>
</dbReference>
<dbReference type="EMBL" id="AABEQV010000001">
    <property type="protein sequence ID" value="EAG9855439.1"/>
    <property type="molecule type" value="Genomic_DNA"/>
</dbReference>
<accession>A0A465RH87</accession>
<evidence type="ECO:0000313" key="2">
    <source>
        <dbReference type="Proteomes" id="UP000548826"/>
    </source>
</evidence>
<dbReference type="InterPro" id="IPR015947">
    <property type="entry name" value="PUA-like_sf"/>
</dbReference>
<comment type="caution">
    <text evidence="1">The sequence shown here is derived from an EMBL/GenBank/DDBJ whole genome shotgun (WGS) entry which is preliminary data.</text>
</comment>
<sequence length="83" mass="10021">MTVHKLKILPKFFQEKIALKKSFEIRINDRNFEVGDTLVLQEFENGKYTGREYWEDVIYITDYLQKDDVVVMGTRPNEREFPF</sequence>
<reference evidence="1 2" key="1">
    <citation type="submission" date="2019-04" db="EMBL/GenBank/DDBJ databases">
        <authorList>
            <person name="Ashton P.M."/>
            <person name="Dallman T."/>
            <person name="Nair S."/>
            <person name="De Pinna E."/>
            <person name="Peters T."/>
            <person name="Grant K."/>
        </authorList>
    </citation>
    <scope>NUCLEOTIDE SEQUENCE [LARGE SCALE GENOMIC DNA]</scope>
    <source>
        <strain evidence="1 2">429821</strain>
    </source>
</reference>
<dbReference type="Pfam" id="PF12961">
    <property type="entry name" value="DUF3850"/>
    <property type="match status" value="1"/>
</dbReference>
<dbReference type="InterPro" id="IPR039440">
    <property type="entry name" value="DUF3850"/>
</dbReference>
<protein>
    <submittedName>
        <fullName evidence="1">DUF3850 domain-containing protein</fullName>
    </submittedName>
</protein>
<organism evidence="1 2">
    <name type="scientific">Listeria monocytogenes</name>
    <dbReference type="NCBI Taxonomy" id="1639"/>
    <lineage>
        <taxon>Bacteria</taxon>
        <taxon>Bacillati</taxon>
        <taxon>Bacillota</taxon>
        <taxon>Bacilli</taxon>
        <taxon>Bacillales</taxon>
        <taxon>Listeriaceae</taxon>
        <taxon>Listeria</taxon>
    </lineage>
</organism>
<gene>
    <name evidence="1" type="ORF">D4C60_00355</name>
</gene>
<dbReference type="RefSeq" id="WP_061664560.1">
    <property type="nucleotide sequence ID" value="NZ_FFET01000001.1"/>
</dbReference>
<dbReference type="Gene3D" id="2.30.130.30">
    <property type="entry name" value="Hypothetical protein"/>
    <property type="match status" value="1"/>
</dbReference>
<dbReference type="AlphaFoldDB" id="A0A465RH87"/>
<evidence type="ECO:0000313" key="1">
    <source>
        <dbReference type="EMBL" id="EAG9855439.1"/>
    </source>
</evidence>
<proteinExistence type="predicted"/>